<dbReference type="EMBL" id="FRFC01000003">
    <property type="protein sequence ID" value="SHO44680.1"/>
    <property type="molecule type" value="Genomic_DNA"/>
</dbReference>
<gene>
    <name evidence="2" type="ORF">NSIN_20406</name>
</gene>
<evidence type="ECO:0000259" key="1">
    <source>
        <dbReference type="Pfam" id="PF18864"/>
    </source>
</evidence>
<dbReference type="InterPro" id="IPR041304">
    <property type="entry name" value="AbiTii"/>
</dbReference>
<dbReference type="Pfam" id="PF18864">
    <property type="entry name" value="AbiTii"/>
    <property type="match status" value="1"/>
</dbReference>
<name>A0A2H1EH06_9ARCH</name>
<proteinExistence type="predicted"/>
<organism evidence="2 3">
    <name type="scientific">Nitrosotalea sinensis</name>
    <dbReference type="NCBI Taxonomy" id="1499975"/>
    <lineage>
        <taxon>Archaea</taxon>
        <taxon>Nitrososphaerota</taxon>
        <taxon>Nitrososphaeria</taxon>
        <taxon>Nitrosotaleales</taxon>
        <taxon>Nitrosotaleaceae</taxon>
        <taxon>Nitrosotalea</taxon>
    </lineage>
</organism>
<evidence type="ECO:0000313" key="2">
    <source>
        <dbReference type="EMBL" id="SHO44680.1"/>
    </source>
</evidence>
<accession>A0A2H1EH06</accession>
<evidence type="ECO:0000313" key="3">
    <source>
        <dbReference type="Proteomes" id="UP000232412"/>
    </source>
</evidence>
<reference evidence="3" key="1">
    <citation type="submission" date="2016-12" db="EMBL/GenBank/DDBJ databases">
        <authorList>
            <person name="Herbold C."/>
        </authorList>
    </citation>
    <scope>NUCLEOTIDE SEQUENCE [LARGE SCALE GENOMIC DNA]</scope>
</reference>
<feature type="domain" description="AbiTii" evidence="1">
    <location>
        <begin position="17"/>
        <end position="179"/>
    </location>
</feature>
<dbReference type="AlphaFoldDB" id="A0A2H1EH06"/>
<keyword evidence="3" id="KW-1185">Reference proteome</keyword>
<sequence>MYVLSSGKRSQALQMAKNISIELLDDARSLHEILESCKNLCKLVGISEENSWLDLETSGYLVRYKTRDELYLNLPPYRKTSWKFYDLYGNMINLSPDMMTFFGRSTIYHPVKELENSSKIIVESKFLDQFNKFMAEHGTDHVSRSLKIHEARITDDEIKQILAGVKKQTQHLLDMVISILETE</sequence>
<dbReference type="Proteomes" id="UP000232412">
    <property type="component" value="Unassembled WGS sequence"/>
</dbReference>
<protein>
    <recommendedName>
        <fullName evidence="1">AbiTii domain-containing protein</fullName>
    </recommendedName>
</protein>